<keyword evidence="2" id="KW-0812">Transmembrane</keyword>
<evidence type="ECO:0000313" key="4">
    <source>
        <dbReference type="Proteomes" id="UP000241107"/>
    </source>
</evidence>
<gene>
    <name evidence="3" type="ORF">C7M61_000592</name>
</gene>
<dbReference type="GeneID" id="36563985"/>
<organism evidence="3 4">
    <name type="scientific">Candidozyma pseudohaemuli</name>
    <dbReference type="NCBI Taxonomy" id="418784"/>
    <lineage>
        <taxon>Eukaryota</taxon>
        <taxon>Fungi</taxon>
        <taxon>Dikarya</taxon>
        <taxon>Ascomycota</taxon>
        <taxon>Saccharomycotina</taxon>
        <taxon>Pichiomycetes</taxon>
        <taxon>Metschnikowiaceae</taxon>
        <taxon>Candidozyma</taxon>
    </lineage>
</organism>
<dbReference type="Proteomes" id="UP000241107">
    <property type="component" value="Unassembled WGS sequence"/>
</dbReference>
<dbReference type="EMBL" id="PYFQ01000001">
    <property type="protein sequence ID" value="PSK40928.1"/>
    <property type="molecule type" value="Genomic_DNA"/>
</dbReference>
<dbReference type="RefSeq" id="XP_024715627.1">
    <property type="nucleotide sequence ID" value="XM_024856028.1"/>
</dbReference>
<dbReference type="STRING" id="418784.A0A2P7YY78"/>
<comment type="caution">
    <text evidence="3">The sequence shown here is derived from an EMBL/GenBank/DDBJ whole genome shotgun (WGS) entry which is preliminary data.</text>
</comment>
<dbReference type="OrthoDB" id="4085387at2759"/>
<dbReference type="AlphaFoldDB" id="A0A2P7YY78"/>
<proteinExistence type="predicted"/>
<feature type="transmembrane region" description="Helical" evidence="2">
    <location>
        <begin position="47"/>
        <end position="68"/>
    </location>
</feature>
<sequence>MVLFNLAFRDAVALGLRAALLVFTFCLFICSCVAVDKLDFWENRSGVSLVTSLLGFIYYIPTVIPAVVRHLSPATALAGDLWMLLWWIIAVGVLGDRFGSDLSCNWAGRYKTGCQAGKGALAFAVLGFVTSLATVAIIGYFTLYQSYKTSGKSGVLQRGSLAPGAVFLNGNDAPPATTDTADVEAGAGASSGQEDAVDHKDVDSQPTAHSPPASHHSQDLAAK</sequence>
<evidence type="ECO:0000313" key="3">
    <source>
        <dbReference type="EMBL" id="PSK40928.1"/>
    </source>
</evidence>
<feature type="transmembrane region" description="Helical" evidence="2">
    <location>
        <begin position="80"/>
        <end position="99"/>
    </location>
</feature>
<keyword evidence="4" id="KW-1185">Reference proteome</keyword>
<protein>
    <recommendedName>
        <fullName evidence="5">MARVEL domain-containing protein</fullName>
    </recommendedName>
</protein>
<feature type="region of interest" description="Disordered" evidence="1">
    <location>
        <begin position="176"/>
        <end position="223"/>
    </location>
</feature>
<feature type="transmembrane region" description="Helical" evidence="2">
    <location>
        <begin position="12"/>
        <end position="35"/>
    </location>
</feature>
<reference evidence="3 4" key="1">
    <citation type="submission" date="2018-03" db="EMBL/GenBank/DDBJ databases">
        <title>Candida pseudohaemulonii genome assembly and annotation.</title>
        <authorList>
            <person name="Munoz J.F."/>
            <person name="Gade L.G."/>
            <person name="Chow N.A."/>
            <person name="Litvintseva A.P."/>
            <person name="Loparev V.N."/>
            <person name="Cuomo C.A."/>
        </authorList>
    </citation>
    <scope>NUCLEOTIDE SEQUENCE [LARGE SCALE GENOMIC DNA]</scope>
    <source>
        <strain evidence="3 4">B12108</strain>
    </source>
</reference>
<accession>A0A2P7YY78</accession>
<evidence type="ECO:0008006" key="5">
    <source>
        <dbReference type="Google" id="ProtNLM"/>
    </source>
</evidence>
<dbReference type="VEuPathDB" id="FungiDB:C7M61_000592"/>
<feature type="transmembrane region" description="Helical" evidence="2">
    <location>
        <begin position="120"/>
        <end position="143"/>
    </location>
</feature>
<name>A0A2P7YY78_9ASCO</name>
<evidence type="ECO:0000256" key="2">
    <source>
        <dbReference type="SAM" id="Phobius"/>
    </source>
</evidence>
<keyword evidence="2" id="KW-1133">Transmembrane helix</keyword>
<evidence type="ECO:0000256" key="1">
    <source>
        <dbReference type="SAM" id="MobiDB-lite"/>
    </source>
</evidence>
<keyword evidence="2" id="KW-0472">Membrane</keyword>